<evidence type="ECO:0000313" key="2">
    <source>
        <dbReference type="EMBL" id="ABO48582.1"/>
    </source>
</evidence>
<dbReference type="InterPro" id="IPR017896">
    <property type="entry name" value="4Fe4S_Fe-S-bd"/>
</dbReference>
<evidence type="ECO:0000259" key="1">
    <source>
        <dbReference type="PROSITE" id="PS51379"/>
    </source>
</evidence>
<dbReference type="PROSITE" id="PS51379">
    <property type="entry name" value="4FE4S_FER_2"/>
    <property type="match status" value="1"/>
</dbReference>
<feature type="domain" description="4Fe-4S ferredoxin-type" evidence="1">
    <location>
        <begin position="29"/>
        <end position="58"/>
    </location>
</feature>
<protein>
    <submittedName>
        <fullName evidence="2">Heterodisulfide reductase, subunit A, selenocysteine-containing</fullName>
    </submittedName>
</protein>
<dbReference type="SUPFAM" id="SSF54862">
    <property type="entry name" value="4Fe-4S ferredoxins"/>
    <property type="match status" value="1"/>
</dbReference>
<accession>A4J0H9</accession>
<keyword evidence="3" id="KW-1185">Reference proteome</keyword>
<dbReference type="Gene3D" id="3.30.70.20">
    <property type="match status" value="1"/>
</dbReference>
<organism evidence="2 3">
    <name type="scientific">Desulforamulus reducens (strain ATCC BAA-1160 / DSM 100696 / MI-1)</name>
    <name type="common">Desulfotomaculum reducens</name>
    <dbReference type="NCBI Taxonomy" id="349161"/>
    <lineage>
        <taxon>Bacteria</taxon>
        <taxon>Bacillati</taxon>
        <taxon>Bacillota</taxon>
        <taxon>Clostridia</taxon>
        <taxon>Eubacteriales</taxon>
        <taxon>Peptococcaceae</taxon>
        <taxon>Desulforamulus</taxon>
    </lineage>
</organism>
<dbReference type="RefSeq" id="WP_011876426.1">
    <property type="nucleotide sequence ID" value="NC_009253.1"/>
</dbReference>
<dbReference type="HOGENOM" id="CLU_2715842_0_0_9"/>
<dbReference type="KEGG" id="drm:Dred_0032"/>
<dbReference type="eggNOG" id="COG1148">
    <property type="taxonomic scope" value="Bacteria"/>
</dbReference>
<name>A4J0H9_DESRM</name>
<gene>
    <name evidence="2" type="ordered locus">Dred_0032</name>
</gene>
<proteinExistence type="predicted"/>
<evidence type="ECO:0000313" key="3">
    <source>
        <dbReference type="Proteomes" id="UP000001556"/>
    </source>
</evidence>
<dbReference type="STRING" id="349161.Dred_0032"/>
<sequence length="72" mass="7998">MMANITRYCRSVCPFKAIEEKYNERTKRTLAVINTSLCQGCGACSSSWRCGAADIKGFSNTQIISEILALSW</sequence>
<reference evidence="2 3" key="1">
    <citation type="submission" date="2007-03" db="EMBL/GenBank/DDBJ databases">
        <title>Complete sequence of Desulfotomaculum reducens MI-1.</title>
        <authorList>
            <consortium name="US DOE Joint Genome Institute"/>
            <person name="Copeland A."/>
            <person name="Lucas S."/>
            <person name="Lapidus A."/>
            <person name="Barry K."/>
            <person name="Detter J.C."/>
            <person name="Glavina del Rio T."/>
            <person name="Hammon N."/>
            <person name="Israni S."/>
            <person name="Dalin E."/>
            <person name="Tice H."/>
            <person name="Pitluck S."/>
            <person name="Sims D."/>
            <person name="Brettin T."/>
            <person name="Bruce D."/>
            <person name="Han C."/>
            <person name="Tapia R."/>
            <person name="Schmutz J."/>
            <person name="Larimer F."/>
            <person name="Land M."/>
            <person name="Hauser L."/>
            <person name="Kyrpides N."/>
            <person name="Kim E."/>
            <person name="Tebo B.M."/>
            <person name="Richardson P."/>
        </authorList>
    </citation>
    <scope>NUCLEOTIDE SEQUENCE [LARGE SCALE GENOMIC DNA]</scope>
    <source>
        <strain evidence="2 3">MI-1</strain>
    </source>
</reference>
<dbReference type="AlphaFoldDB" id="A4J0H9"/>
<dbReference type="Pfam" id="PF25160">
    <property type="entry name" value="LdpA_Fe-S-bd"/>
    <property type="match status" value="1"/>
</dbReference>
<dbReference type="Proteomes" id="UP000001556">
    <property type="component" value="Chromosome"/>
</dbReference>
<dbReference type="InterPro" id="IPR057431">
    <property type="entry name" value="LdpA_Fe-S-bd"/>
</dbReference>
<dbReference type="EMBL" id="CP000612">
    <property type="protein sequence ID" value="ABO48582.1"/>
    <property type="molecule type" value="Genomic_DNA"/>
</dbReference>